<dbReference type="EMBL" id="QQAY01000002">
    <property type="protein sequence ID" value="RDI45427.1"/>
    <property type="molecule type" value="Genomic_DNA"/>
</dbReference>
<reference evidence="9 10" key="1">
    <citation type="submission" date="2018-07" db="EMBL/GenBank/DDBJ databases">
        <title>Genomic Encyclopedia of Type Strains, Phase IV (KMG-IV): sequencing the most valuable type-strain genomes for metagenomic binning, comparative biology and taxonomic classification.</title>
        <authorList>
            <person name="Goeker M."/>
        </authorList>
    </citation>
    <scope>NUCLEOTIDE SEQUENCE [LARGE SCALE GENOMIC DNA]</scope>
    <source>
        <strain evidence="9 10">DSM 25281</strain>
    </source>
</reference>
<dbReference type="PANTHER" id="PTHR43133">
    <property type="entry name" value="RNA POLYMERASE ECF-TYPE SIGMA FACTO"/>
    <property type="match status" value="1"/>
</dbReference>
<keyword evidence="4 6" id="KW-0238">DNA-binding</keyword>
<dbReference type="InterPro" id="IPR039425">
    <property type="entry name" value="RNA_pol_sigma-70-like"/>
</dbReference>
<dbReference type="InterPro" id="IPR036388">
    <property type="entry name" value="WH-like_DNA-bd_sf"/>
</dbReference>
<evidence type="ECO:0000259" key="8">
    <source>
        <dbReference type="Pfam" id="PF08281"/>
    </source>
</evidence>
<dbReference type="GO" id="GO:0003677">
    <property type="term" value="F:DNA binding"/>
    <property type="evidence" value="ECO:0007669"/>
    <property type="project" value="UniProtKB-KW"/>
</dbReference>
<dbReference type="SUPFAM" id="SSF88946">
    <property type="entry name" value="Sigma2 domain of RNA polymerase sigma factors"/>
    <property type="match status" value="1"/>
</dbReference>
<dbReference type="Gene3D" id="1.10.10.10">
    <property type="entry name" value="Winged helix-like DNA-binding domain superfamily/Winged helix DNA-binding domain"/>
    <property type="match status" value="1"/>
</dbReference>
<proteinExistence type="inferred from homology"/>
<evidence type="ECO:0000313" key="10">
    <source>
        <dbReference type="Proteomes" id="UP000255326"/>
    </source>
</evidence>
<evidence type="ECO:0000256" key="3">
    <source>
        <dbReference type="ARBA" id="ARBA00023082"/>
    </source>
</evidence>
<dbReference type="Pfam" id="PF04542">
    <property type="entry name" value="Sigma70_r2"/>
    <property type="match status" value="1"/>
</dbReference>
<dbReference type="OrthoDB" id="188761at2"/>
<evidence type="ECO:0000313" key="9">
    <source>
        <dbReference type="EMBL" id="RDI45427.1"/>
    </source>
</evidence>
<dbReference type="RefSeq" id="WP_114744295.1">
    <property type="nucleotide sequence ID" value="NZ_QQAY01000002.1"/>
</dbReference>
<dbReference type="NCBIfam" id="TIGR02937">
    <property type="entry name" value="sigma70-ECF"/>
    <property type="match status" value="1"/>
</dbReference>
<dbReference type="InterPro" id="IPR013324">
    <property type="entry name" value="RNA_pol_sigma_r3/r4-like"/>
</dbReference>
<dbReference type="Pfam" id="PF08281">
    <property type="entry name" value="Sigma70_r4_2"/>
    <property type="match status" value="1"/>
</dbReference>
<dbReference type="InterPro" id="IPR007627">
    <property type="entry name" value="RNA_pol_sigma70_r2"/>
</dbReference>
<sequence length="176" mass="20694">MGCLKPITISFEEMYEQYHKLVYQIGYRIIRDAALAEDILQETFLKAFKKCHSVEDESKIGSWLSSIAARTAIDFLRKEKRLNETIVEDIEPWKHQDIRLELVENEVEALILKTELKKCILSLPDSQQEVMILRIQYGMKESEIAEKLQLNPATVKTRIYRARKYLREIIELEFSA</sequence>
<keyword evidence="2 6" id="KW-0805">Transcription regulation</keyword>
<dbReference type="InterPro" id="IPR013249">
    <property type="entry name" value="RNA_pol_sigma70_r4_t2"/>
</dbReference>
<dbReference type="InterPro" id="IPR000838">
    <property type="entry name" value="RNA_pol_sigma70_ECF_CS"/>
</dbReference>
<evidence type="ECO:0000256" key="6">
    <source>
        <dbReference type="RuleBase" id="RU000716"/>
    </source>
</evidence>
<evidence type="ECO:0000256" key="2">
    <source>
        <dbReference type="ARBA" id="ARBA00023015"/>
    </source>
</evidence>
<keyword evidence="3 6" id="KW-0731">Sigma factor</keyword>
<evidence type="ECO:0000259" key="7">
    <source>
        <dbReference type="Pfam" id="PF04542"/>
    </source>
</evidence>
<dbReference type="PROSITE" id="PS01063">
    <property type="entry name" value="SIGMA70_ECF"/>
    <property type="match status" value="1"/>
</dbReference>
<accession>A0A370GP33</accession>
<organism evidence="9 10">
    <name type="scientific">Falsibacillus pallidus</name>
    <dbReference type="NCBI Taxonomy" id="493781"/>
    <lineage>
        <taxon>Bacteria</taxon>
        <taxon>Bacillati</taxon>
        <taxon>Bacillota</taxon>
        <taxon>Bacilli</taxon>
        <taxon>Bacillales</taxon>
        <taxon>Bacillaceae</taxon>
        <taxon>Falsibacillus</taxon>
    </lineage>
</organism>
<dbReference type="AlphaFoldDB" id="A0A370GP33"/>
<evidence type="ECO:0000256" key="1">
    <source>
        <dbReference type="ARBA" id="ARBA00010641"/>
    </source>
</evidence>
<dbReference type="Proteomes" id="UP000255326">
    <property type="component" value="Unassembled WGS sequence"/>
</dbReference>
<dbReference type="InterPro" id="IPR014284">
    <property type="entry name" value="RNA_pol_sigma-70_dom"/>
</dbReference>
<protein>
    <recommendedName>
        <fullName evidence="6">RNA polymerase sigma factor</fullName>
    </recommendedName>
</protein>
<dbReference type="Gene3D" id="1.10.1740.10">
    <property type="match status" value="1"/>
</dbReference>
<dbReference type="SUPFAM" id="SSF88659">
    <property type="entry name" value="Sigma3 and sigma4 domains of RNA polymerase sigma factors"/>
    <property type="match status" value="1"/>
</dbReference>
<name>A0A370GP33_9BACI</name>
<dbReference type="InterPro" id="IPR013325">
    <property type="entry name" value="RNA_pol_sigma_r2"/>
</dbReference>
<dbReference type="GO" id="GO:0016987">
    <property type="term" value="F:sigma factor activity"/>
    <property type="evidence" value="ECO:0007669"/>
    <property type="project" value="UniProtKB-KW"/>
</dbReference>
<keyword evidence="5 6" id="KW-0804">Transcription</keyword>
<keyword evidence="10" id="KW-1185">Reference proteome</keyword>
<evidence type="ECO:0000256" key="5">
    <source>
        <dbReference type="ARBA" id="ARBA00023163"/>
    </source>
</evidence>
<comment type="similarity">
    <text evidence="1 6">Belongs to the sigma-70 factor family. ECF subfamily.</text>
</comment>
<evidence type="ECO:0000256" key="4">
    <source>
        <dbReference type="ARBA" id="ARBA00023125"/>
    </source>
</evidence>
<feature type="domain" description="RNA polymerase sigma factor 70 region 4 type 2" evidence="8">
    <location>
        <begin position="115"/>
        <end position="166"/>
    </location>
</feature>
<feature type="domain" description="RNA polymerase sigma-70 region 2" evidence="7">
    <location>
        <begin position="14"/>
        <end position="81"/>
    </location>
</feature>
<gene>
    <name evidence="9" type="ORF">DFR59_10252</name>
</gene>
<comment type="caution">
    <text evidence="9">The sequence shown here is derived from an EMBL/GenBank/DDBJ whole genome shotgun (WGS) entry which is preliminary data.</text>
</comment>
<dbReference type="GO" id="GO:0006352">
    <property type="term" value="P:DNA-templated transcription initiation"/>
    <property type="evidence" value="ECO:0007669"/>
    <property type="project" value="InterPro"/>
</dbReference>
<dbReference type="PANTHER" id="PTHR43133:SF51">
    <property type="entry name" value="RNA POLYMERASE SIGMA FACTOR"/>
    <property type="match status" value="1"/>
</dbReference>
<dbReference type="GO" id="GO:0006950">
    <property type="term" value="P:response to stress"/>
    <property type="evidence" value="ECO:0007669"/>
    <property type="project" value="UniProtKB-ARBA"/>
</dbReference>
<dbReference type="CDD" id="cd06171">
    <property type="entry name" value="Sigma70_r4"/>
    <property type="match status" value="1"/>
</dbReference>